<dbReference type="PANTHER" id="PTHR11941">
    <property type="entry name" value="ENOYL-COA HYDRATASE-RELATED"/>
    <property type="match status" value="1"/>
</dbReference>
<comment type="caution">
    <text evidence="3">The sequence shown here is derived from an EMBL/GenBank/DDBJ whole genome shotgun (WGS) entry which is preliminary data.</text>
</comment>
<dbReference type="InterPro" id="IPR018376">
    <property type="entry name" value="Enoyl-CoA_hyd/isom_CS"/>
</dbReference>
<dbReference type="Gene3D" id="3.90.226.10">
    <property type="entry name" value="2-enoyl-CoA Hydratase, Chain A, domain 1"/>
    <property type="match status" value="1"/>
</dbReference>
<evidence type="ECO:0000313" key="3">
    <source>
        <dbReference type="EMBL" id="MDA3624591.1"/>
    </source>
</evidence>
<keyword evidence="4" id="KW-1185">Reference proteome</keyword>
<evidence type="ECO:0000256" key="2">
    <source>
        <dbReference type="RuleBase" id="RU003707"/>
    </source>
</evidence>
<dbReference type="InterPro" id="IPR001753">
    <property type="entry name" value="Enoyl-CoA_hydra/iso"/>
</dbReference>
<sequence>MPPGIRVSDEGAIRVLTIDNPGKRNAFTGPMTTTLLHELDRADADPAVRAIVVTGTGGCFSSGHDLQEVLDNPETAGDPVANAAFARPSEILTPVIGAIDGPAYAAGFILALNCDLRVAAPGARFCGVGAAIGLVPVGGQLSRLLDLVGYPVAYRWLATAAPFDAEEASRHGFVTEVHDDALEGALALAEAIAAVSPAVVAAVKAGLRHSVRHGTDAGRAAEPQLAALVQSLPDGDEGVRSFLERRPPTYPDRPEELHDRIAEVLA</sequence>
<protein>
    <submittedName>
        <fullName evidence="3">Enoyl-CoA hydratase/isomerase family protein</fullName>
    </submittedName>
</protein>
<dbReference type="Proteomes" id="UP001210380">
    <property type="component" value="Unassembled WGS sequence"/>
</dbReference>
<dbReference type="EMBL" id="JAQGLA010000004">
    <property type="protein sequence ID" value="MDA3624591.1"/>
    <property type="molecule type" value="Genomic_DNA"/>
</dbReference>
<proteinExistence type="inferred from homology"/>
<dbReference type="PROSITE" id="PS00166">
    <property type="entry name" value="ENOYL_COA_HYDRATASE"/>
    <property type="match status" value="1"/>
</dbReference>
<reference evidence="3 4" key="1">
    <citation type="submission" date="2022-11" db="EMBL/GenBank/DDBJ databases">
        <title>Draft genome sequence of Saccharopolyspora sp. WRP15-2 isolated from rhizosphere soils of wild rice in Thailand.</title>
        <authorList>
            <person name="Duangmal K."/>
            <person name="Kammanee S."/>
            <person name="Muangham S."/>
        </authorList>
    </citation>
    <scope>NUCLEOTIDE SEQUENCE [LARGE SCALE GENOMIC DNA]</scope>
    <source>
        <strain evidence="3 4">WRP15-2</strain>
    </source>
</reference>
<dbReference type="InterPro" id="IPR029045">
    <property type="entry name" value="ClpP/crotonase-like_dom_sf"/>
</dbReference>
<evidence type="ECO:0000256" key="1">
    <source>
        <dbReference type="ARBA" id="ARBA00005254"/>
    </source>
</evidence>
<comment type="similarity">
    <text evidence="1 2">Belongs to the enoyl-CoA hydratase/isomerase family.</text>
</comment>
<evidence type="ECO:0000313" key="4">
    <source>
        <dbReference type="Proteomes" id="UP001210380"/>
    </source>
</evidence>
<name>A0ABT4US89_9PSEU</name>
<dbReference type="SUPFAM" id="SSF52096">
    <property type="entry name" value="ClpP/crotonase"/>
    <property type="match status" value="1"/>
</dbReference>
<organism evidence="3 4">
    <name type="scientific">Saccharopolyspora oryzae</name>
    <dbReference type="NCBI Taxonomy" id="2997343"/>
    <lineage>
        <taxon>Bacteria</taxon>
        <taxon>Bacillati</taxon>
        <taxon>Actinomycetota</taxon>
        <taxon>Actinomycetes</taxon>
        <taxon>Pseudonocardiales</taxon>
        <taxon>Pseudonocardiaceae</taxon>
        <taxon>Saccharopolyspora</taxon>
    </lineage>
</organism>
<dbReference type="CDD" id="cd06558">
    <property type="entry name" value="crotonase-like"/>
    <property type="match status" value="1"/>
</dbReference>
<gene>
    <name evidence="3" type="ORF">OU415_04015</name>
</gene>
<dbReference type="Pfam" id="PF00378">
    <property type="entry name" value="ECH_1"/>
    <property type="match status" value="1"/>
</dbReference>
<dbReference type="PANTHER" id="PTHR11941:SF54">
    <property type="entry name" value="ENOYL-COA HYDRATASE, MITOCHONDRIAL"/>
    <property type="match status" value="1"/>
</dbReference>
<dbReference type="RefSeq" id="WP_270947165.1">
    <property type="nucleotide sequence ID" value="NZ_JAQGLA010000004.1"/>
</dbReference>
<accession>A0ABT4US89</accession>